<dbReference type="InterPro" id="IPR058775">
    <property type="entry name" value="DUF8054_M"/>
</dbReference>
<proteinExistence type="predicted"/>
<feature type="domain" description="DUF8054" evidence="2">
    <location>
        <begin position="6"/>
        <end position="85"/>
    </location>
</feature>
<evidence type="ECO:0000259" key="3">
    <source>
        <dbReference type="Pfam" id="PF26237"/>
    </source>
</evidence>
<evidence type="ECO:0000256" key="1">
    <source>
        <dbReference type="SAM" id="MobiDB-lite"/>
    </source>
</evidence>
<evidence type="ECO:0000313" key="5">
    <source>
        <dbReference type="EMBL" id="ELY61492.1"/>
    </source>
</evidence>
<organism evidence="5 6">
    <name type="scientific">Natronococcus amylolyticus DSM 10524</name>
    <dbReference type="NCBI Taxonomy" id="1227497"/>
    <lineage>
        <taxon>Archaea</taxon>
        <taxon>Methanobacteriati</taxon>
        <taxon>Methanobacteriota</taxon>
        <taxon>Stenosarchaea group</taxon>
        <taxon>Halobacteria</taxon>
        <taxon>Halobacteriales</taxon>
        <taxon>Natrialbaceae</taxon>
        <taxon>Natronococcus</taxon>
    </lineage>
</organism>
<gene>
    <name evidence="5" type="ORF">C491_01502</name>
</gene>
<dbReference type="STRING" id="1227497.C491_01502"/>
<protein>
    <submittedName>
        <fullName evidence="5">Uncharacterized protein</fullName>
    </submittedName>
</protein>
<dbReference type="Pfam" id="PF26238">
    <property type="entry name" value="DUF8054_M"/>
    <property type="match status" value="1"/>
</dbReference>
<dbReference type="OrthoDB" id="292134at2157"/>
<evidence type="ECO:0000313" key="6">
    <source>
        <dbReference type="Proteomes" id="UP000011688"/>
    </source>
</evidence>
<feature type="domain" description="DUF8054" evidence="4">
    <location>
        <begin position="147"/>
        <end position="269"/>
    </location>
</feature>
<name>L9XIT2_9EURY</name>
<dbReference type="Pfam" id="PF26237">
    <property type="entry name" value="DUF8054_C"/>
    <property type="match status" value="1"/>
</dbReference>
<dbReference type="Proteomes" id="UP000011688">
    <property type="component" value="Unassembled WGS sequence"/>
</dbReference>
<dbReference type="PATRIC" id="fig|1227497.3.peg.317"/>
<dbReference type="EMBL" id="AOIB01000005">
    <property type="protein sequence ID" value="ELY61492.1"/>
    <property type="molecule type" value="Genomic_DNA"/>
</dbReference>
<feature type="compositionally biased region" description="Low complexity" evidence="1">
    <location>
        <begin position="128"/>
        <end position="137"/>
    </location>
</feature>
<reference evidence="5 6" key="1">
    <citation type="journal article" date="2014" name="PLoS Genet.">
        <title>Phylogenetically driven sequencing of extremely halophilic archaea reveals strategies for static and dynamic osmo-response.</title>
        <authorList>
            <person name="Becker E.A."/>
            <person name="Seitzer P.M."/>
            <person name="Tritt A."/>
            <person name="Larsen D."/>
            <person name="Krusor M."/>
            <person name="Yao A.I."/>
            <person name="Wu D."/>
            <person name="Madern D."/>
            <person name="Eisen J.A."/>
            <person name="Darling A.E."/>
            <person name="Facciotti M.T."/>
        </authorList>
    </citation>
    <scope>NUCLEOTIDE SEQUENCE [LARGE SCALE GENOMIC DNA]</scope>
    <source>
        <strain evidence="5 6">DSM 10524</strain>
    </source>
</reference>
<keyword evidence="6" id="KW-1185">Reference proteome</keyword>
<dbReference type="AlphaFoldDB" id="L9XIT2"/>
<evidence type="ECO:0000259" key="4">
    <source>
        <dbReference type="Pfam" id="PF26238"/>
    </source>
</evidence>
<accession>L9XIT2</accession>
<dbReference type="RefSeq" id="WP_005553219.1">
    <property type="nucleotide sequence ID" value="NZ_AOIB01000005.1"/>
</dbReference>
<sequence length="320" mass="34519">MRETIVDRLRQPEYTGENRCTPCTVLNLAIAGAIGTAVARRSRIAAAAVVGASTAAIYLRGYLVPGTPELTKRYLPERVLRLFGKTPEPEIRGGLVAGESRADETGAELGTGATETDSDADRPDADSDAASTATDTVDASDRPQPPEPETYFLEEGIVEPCEEIDDLCLTDPFESAWSEELDRIDADALEGTDAAGALGFDAEEGAFEITGHGGDARTLRRDGRLLGKWPSRAALVADVTAARVLESWDSDWTDYDPRARGELLNSLRLFLETCPTAGGEVVMGEETVESCCRSHDVIAITCAETDERLFEYPVSELELE</sequence>
<feature type="region of interest" description="Disordered" evidence="1">
    <location>
        <begin position="91"/>
        <end position="149"/>
    </location>
</feature>
<feature type="domain" description="DUF8054" evidence="3">
    <location>
        <begin position="272"/>
        <end position="311"/>
    </location>
</feature>
<dbReference type="InterPro" id="IPR058675">
    <property type="entry name" value="DUF8054_C"/>
</dbReference>
<dbReference type="Pfam" id="PF26236">
    <property type="entry name" value="DUF8054_N"/>
    <property type="match status" value="1"/>
</dbReference>
<dbReference type="eggNOG" id="arCOG08109">
    <property type="taxonomic scope" value="Archaea"/>
</dbReference>
<comment type="caution">
    <text evidence="5">The sequence shown here is derived from an EMBL/GenBank/DDBJ whole genome shotgun (WGS) entry which is preliminary data.</text>
</comment>
<evidence type="ECO:0000259" key="2">
    <source>
        <dbReference type="Pfam" id="PF26236"/>
    </source>
</evidence>
<dbReference type="InterPro" id="IPR058674">
    <property type="entry name" value="DUF8054_N"/>
</dbReference>